<dbReference type="SUPFAM" id="SSF51905">
    <property type="entry name" value="FAD/NAD(P)-binding domain"/>
    <property type="match status" value="1"/>
</dbReference>
<name>A0ABV4CR00_9PSEU</name>
<dbReference type="InterPro" id="IPR036188">
    <property type="entry name" value="FAD/NAD-bd_sf"/>
</dbReference>
<comment type="caution">
    <text evidence="2">The sequence shown here is derived from an EMBL/GenBank/DDBJ whole genome shotgun (WGS) entry which is preliminary data.</text>
</comment>
<dbReference type="Gene3D" id="3.50.50.60">
    <property type="entry name" value="FAD/NAD(P)-binding domain"/>
    <property type="match status" value="1"/>
</dbReference>
<accession>A0ABV4CR00</accession>
<sequence>MLGAGPVGMEFAQVFTRFGSDTALIETAPRSNRPWRISALGHAGVVPAAVPTVAWQGQARAKHIVGSTGRPCGDLVDGGRELVGVVFGREVATSVDAPKVGP</sequence>
<proteinExistence type="predicted"/>
<evidence type="ECO:0000259" key="1">
    <source>
        <dbReference type="Pfam" id="PF00070"/>
    </source>
</evidence>
<organism evidence="2 3">
    <name type="scientific">Saccharopolyspora cebuensis</name>
    <dbReference type="NCBI Taxonomy" id="418759"/>
    <lineage>
        <taxon>Bacteria</taxon>
        <taxon>Bacillati</taxon>
        <taxon>Actinomycetota</taxon>
        <taxon>Actinomycetes</taxon>
        <taxon>Pseudonocardiales</taxon>
        <taxon>Pseudonocardiaceae</taxon>
        <taxon>Saccharopolyspora</taxon>
    </lineage>
</organism>
<dbReference type="EMBL" id="JBGEHV010000102">
    <property type="protein sequence ID" value="MEY8043516.1"/>
    <property type="molecule type" value="Genomic_DNA"/>
</dbReference>
<feature type="domain" description="Pyridine nucleotide-disulphide oxidoreductase N-terminal" evidence="1">
    <location>
        <begin position="2"/>
        <end position="30"/>
    </location>
</feature>
<dbReference type="Proteomes" id="UP001564626">
    <property type="component" value="Unassembled WGS sequence"/>
</dbReference>
<evidence type="ECO:0000313" key="3">
    <source>
        <dbReference type="Proteomes" id="UP001564626"/>
    </source>
</evidence>
<gene>
    <name evidence="2" type="ORF">AB8O55_29265</name>
</gene>
<evidence type="ECO:0000313" key="2">
    <source>
        <dbReference type="EMBL" id="MEY8043516.1"/>
    </source>
</evidence>
<reference evidence="2 3" key="1">
    <citation type="submission" date="2024-08" db="EMBL/GenBank/DDBJ databases">
        <title>Genome mining of Saccharopolyspora cebuensis PGLac3 from Nigerian medicinal plant.</title>
        <authorList>
            <person name="Ezeobiora C.E."/>
            <person name="Igbokwe N.H."/>
            <person name="Amin D.H."/>
            <person name="Mendie U.E."/>
        </authorList>
    </citation>
    <scope>NUCLEOTIDE SEQUENCE [LARGE SCALE GENOMIC DNA]</scope>
    <source>
        <strain evidence="2 3">PGLac3</strain>
    </source>
</reference>
<dbReference type="RefSeq" id="WP_369775716.1">
    <property type="nucleotide sequence ID" value="NZ_JBGEHV010000102.1"/>
</dbReference>
<dbReference type="Pfam" id="PF00070">
    <property type="entry name" value="Pyr_redox"/>
    <property type="match status" value="1"/>
</dbReference>
<keyword evidence="3" id="KW-1185">Reference proteome</keyword>
<dbReference type="InterPro" id="IPR039648">
    <property type="entry name" value="DHPH_N"/>
</dbReference>
<protein>
    <submittedName>
        <fullName evidence="2">NAD-binding protein</fullName>
    </submittedName>
</protein>